<sequence length="55" mass="6486">MPANKRPRRERTDDWQHIQQYSLWPEQRTYDLLANTILRSAPEEAQTCDTATAIV</sequence>
<keyword evidence="2" id="KW-1185">Reference proteome</keyword>
<organism evidence="1 2">
    <name type="scientific">Reticulibacter mediterranei</name>
    <dbReference type="NCBI Taxonomy" id="2778369"/>
    <lineage>
        <taxon>Bacteria</taxon>
        <taxon>Bacillati</taxon>
        <taxon>Chloroflexota</taxon>
        <taxon>Ktedonobacteria</taxon>
        <taxon>Ktedonobacterales</taxon>
        <taxon>Reticulibacteraceae</taxon>
        <taxon>Reticulibacter</taxon>
    </lineage>
</organism>
<dbReference type="RefSeq" id="WP_220207142.1">
    <property type="nucleotide sequence ID" value="NZ_BNJK01000001.1"/>
</dbReference>
<dbReference type="Proteomes" id="UP000597444">
    <property type="component" value="Unassembled WGS sequence"/>
</dbReference>
<dbReference type="AlphaFoldDB" id="A0A8J3ITI0"/>
<name>A0A8J3ITI0_9CHLR</name>
<protein>
    <submittedName>
        <fullName evidence="1">Uncharacterized protein</fullName>
    </submittedName>
</protein>
<dbReference type="EMBL" id="BNJK01000001">
    <property type="protein sequence ID" value="GHO96522.1"/>
    <property type="molecule type" value="Genomic_DNA"/>
</dbReference>
<reference evidence="1" key="1">
    <citation type="submission" date="2020-10" db="EMBL/GenBank/DDBJ databases">
        <title>Taxonomic study of unclassified bacteria belonging to the class Ktedonobacteria.</title>
        <authorList>
            <person name="Yabe S."/>
            <person name="Wang C.M."/>
            <person name="Zheng Y."/>
            <person name="Sakai Y."/>
            <person name="Cavaletti L."/>
            <person name="Monciardini P."/>
            <person name="Donadio S."/>
        </authorList>
    </citation>
    <scope>NUCLEOTIDE SEQUENCE</scope>
    <source>
        <strain evidence="1">ID150040</strain>
    </source>
</reference>
<evidence type="ECO:0000313" key="1">
    <source>
        <dbReference type="EMBL" id="GHO96522.1"/>
    </source>
</evidence>
<evidence type="ECO:0000313" key="2">
    <source>
        <dbReference type="Proteomes" id="UP000597444"/>
    </source>
</evidence>
<accession>A0A8J3ITI0</accession>
<gene>
    <name evidence="1" type="ORF">KSF_065700</name>
</gene>
<comment type="caution">
    <text evidence="1">The sequence shown here is derived from an EMBL/GenBank/DDBJ whole genome shotgun (WGS) entry which is preliminary data.</text>
</comment>
<proteinExistence type="predicted"/>